<accession>A0A285NKI8</accession>
<proteinExistence type="predicted"/>
<dbReference type="RefSeq" id="WP_097040736.1">
    <property type="nucleotide sequence ID" value="NZ_OBEK01000002.1"/>
</dbReference>
<evidence type="ECO:0000313" key="2">
    <source>
        <dbReference type="Proteomes" id="UP000219356"/>
    </source>
</evidence>
<keyword evidence="2" id="KW-1185">Reference proteome</keyword>
<organism evidence="1 2">
    <name type="scientific">Terribacillus aidingensis</name>
    <dbReference type="NCBI Taxonomy" id="586416"/>
    <lineage>
        <taxon>Bacteria</taxon>
        <taxon>Bacillati</taxon>
        <taxon>Bacillota</taxon>
        <taxon>Bacilli</taxon>
        <taxon>Bacillales</taxon>
        <taxon>Bacillaceae</taxon>
        <taxon>Terribacillus</taxon>
    </lineage>
</organism>
<dbReference type="EMBL" id="OBEK01000002">
    <property type="protein sequence ID" value="SNZ10012.1"/>
    <property type="molecule type" value="Genomic_DNA"/>
</dbReference>
<dbReference type="OrthoDB" id="2926032at2"/>
<dbReference type="AlphaFoldDB" id="A0A285NKI8"/>
<protein>
    <submittedName>
        <fullName evidence="1">Uncharacterized protein</fullName>
    </submittedName>
</protein>
<name>A0A285NKI8_9BACI</name>
<gene>
    <name evidence="1" type="ORF">SAMN05421503_1466</name>
</gene>
<sequence length="101" mass="11982">MKDYQKHYNEFWKQIIEDSNGNVRMDQLMRELSEYSDIMKNATYVYSSLTPVSKFNTDPTYIVNYVNDTMIHREMAADDLEEMTDENGMVSLEDIQQYLST</sequence>
<reference evidence="2" key="1">
    <citation type="submission" date="2017-09" db="EMBL/GenBank/DDBJ databases">
        <authorList>
            <person name="Varghese N."/>
            <person name="Submissions S."/>
        </authorList>
    </citation>
    <scope>NUCLEOTIDE SEQUENCE [LARGE SCALE GENOMIC DNA]</scope>
    <source>
        <strain evidence="2">CGMCC 1.8913</strain>
    </source>
</reference>
<evidence type="ECO:0000313" key="1">
    <source>
        <dbReference type="EMBL" id="SNZ10012.1"/>
    </source>
</evidence>
<dbReference type="Proteomes" id="UP000219356">
    <property type="component" value="Unassembled WGS sequence"/>
</dbReference>